<sequence>MKKILNLFRNKGFVCYTTDRYNLDNVHFEPYQDEGEEFDKNKIFETDNKSGKFIKINNMNTSTSLFKFFLDGSRYTYKIAEMETADGKFMPIIAGQLATGVCSREEGKIKKYDLKRKNALMVYHQINSEDFIDLKEEIKKIKVNKIEFILEKYQFKNNTETRPENLAIAKIQKLMMGMEIDLLTEMVIVCR</sequence>
<dbReference type="EMBL" id="JACHEN010000005">
    <property type="protein sequence ID" value="MBB6215107.1"/>
    <property type="molecule type" value="Genomic_DNA"/>
</dbReference>
<comment type="caution">
    <text evidence="1">The sequence shown here is derived from an EMBL/GenBank/DDBJ whole genome shotgun (WGS) entry which is preliminary data.</text>
</comment>
<reference evidence="1 2" key="1">
    <citation type="submission" date="2020-08" db="EMBL/GenBank/DDBJ databases">
        <title>Genomic Encyclopedia of Type Strains, Phase IV (KMG-IV): sequencing the most valuable type-strain genomes for metagenomic binning, comparative biology and taxonomic classification.</title>
        <authorList>
            <person name="Goeker M."/>
        </authorList>
    </citation>
    <scope>NUCLEOTIDE SEQUENCE [LARGE SCALE GENOMIC DNA]</scope>
    <source>
        <strain evidence="1 2">DSM 103526</strain>
    </source>
</reference>
<protein>
    <submittedName>
        <fullName evidence="1">Uncharacterized protein</fullName>
    </submittedName>
</protein>
<proteinExistence type="predicted"/>
<accession>A0A841KNU9</accession>
<evidence type="ECO:0000313" key="1">
    <source>
        <dbReference type="EMBL" id="MBB6215107.1"/>
    </source>
</evidence>
<evidence type="ECO:0000313" key="2">
    <source>
        <dbReference type="Proteomes" id="UP000579281"/>
    </source>
</evidence>
<dbReference type="AlphaFoldDB" id="A0A841KNU9"/>
<keyword evidence="2" id="KW-1185">Reference proteome</keyword>
<dbReference type="Proteomes" id="UP000579281">
    <property type="component" value="Unassembled WGS sequence"/>
</dbReference>
<gene>
    <name evidence="1" type="ORF">HNQ80_001196</name>
</gene>
<name>A0A841KNU9_9FIRM</name>
<dbReference type="RefSeq" id="WP_184309098.1">
    <property type="nucleotide sequence ID" value="NZ_JACHEN010000005.1"/>
</dbReference>
<organism evidence="1 2">
    <name type="scientific">Anaerosolibacter carboniphilus</name>
    <dbReference type="NCBI Taxonomy" id="1417629"/>
    <lineage>
        <taxon>Bacteria</taxon>
        <taxon>Bacillati</taxon>
        <taxon>Bacillota</taxon>
        <taxon>Clostridia</taxon>
        <taxon>Peptostreptococcales</taxon>
        <taxon>Thermotaleaceae</taxon>
        <taxon>Anaerosolibacter</taxon>
    </lineage>
</organism>